<dbReference type="EMBL" id="FQYV01000020">
    <property type="protein sequence ID" value="SHJ56778.1"/>
    <property type="molecule type" value="Genomic_DNA"/>
</dbReference>
<dbReference type="RefSeq" id="WP_073219676.1">
    <property type="nucleotide sequence ID" value="NZ_FNNS01000020.1"/>
</dbReference>
<evidence type="ECO:0000259" key="2">
    <source>
        <dbReference type="Pfam" id="PF18962"/>
    </source>
</evidence>
<dbReference type="InterPro" id="IPR013517">
    <property type="entry name" value="FG-GAP"/>
</dbReference>
<proteinExistence type="predicted"/>
<gene>
    <name evidence="3" type="ORF">SAMN04487908_1202</name>
</gene>
<dbReference type="InterPro" id="IPR028994">
    <property type="entry name" value="Integrin_alpha_N"/>
</dbReference>
<dbReference type="Proteomes" id="UP000184172">
    <property type="component" value="Unassembled WGS sequence"/>
</dbReference>
<evidence type="ECO:0000313" key="4">
    <source>
        <dbReference type="Proteomes" id="UP000184172"/>
    </source>
</evidence>
<sequence length="820" mass="89354">MNNLLLVITTFLITVSSFAQISFEKNIIVDDSYVINPKDAFFGDIDNDGDMDIMAAGGRNVVWFENIDGLGTYGKRKLIANYPIGDSVASPFLVDLDGDGDLDAIASSIFMDKIMWYENLDGLGNFGPEQVIANFSAFIFASDIDADGDMDILVSYSFEEKIGWLENLDGLGNFSNTRIIDIDVPNVRSLKTADLDGDGDVDILLTSFYENKVIWYENLNGNGNFGPQKIIHADRNEPTSVYAADLDNDGDLDIVSTSGFSRTVGWQENIDGNGNFGALQTIDTNVEGALGLNVADIDNDGDMDVFVADMVGNTIAFYENLDGLGTFSAEQIISNKVNMPFSTSISDVDNDGYLDVLCVSLKDAKITWYKNTDGLGNFGAQNIIHEDIDNLENIIAADIDGDGDMDIISASHNPYVHSNSIIAWFENLDGHGNFEKPKAIDYPSGAKFVRATDVDGDGDLDIIVGTFSSSSKVIIWYENLDGNGNFGEANDISNGLYQLTSLEIADFDGDSDNDILFTTTSSFGWIENLDGLGNYGLVHLLSPINSSFESIAYPADLDNDGDMDIISWRFNRSGQVIWLENLDGTGNFNPHQLIFDSTGGGSINNLKAADMDGDGDVDIILGSTNPNEHLLWVENLGNGNFGDATSFNVAQAPPTAIFLGDLDNDNDIDVVFASQYERKYGWKENLDGQGNFGSEIILSSGSLEPVSVFITDLDGDGDNDIVAASRLQNEIVWFENSLILSLYENNNLKFSAFPIPTNDFINIQSETTIAIIKIYNSLGQLVLSKNDSNTVDVSSLQSGIYFLNTTDNKGNQGTIRIIKK</sequence>
<dbReference type="STRING" id="797419.SAMN05216556_12071"/>
<protein>
    <submittedName>
        <fullName evidence="3">Por secretion system C-terminal sorting domain-containing protein</fullName>
    </submittedName>
</protein>
<dbReference type="Pfam" id="PF13517">
    <property type="entry name" value="FG-GAP_3"/>
    <property type="match status" value="6"/>
</dbReference>
<dbReference type="PANTHER" id="PTHR44103">
    <property type="entry name" value="PROPROTEIN CONVERTASE P"/>
    <property type="match status" value="1"/>
</dbReference>
<dbReference type="Gene3D" id="2.130.10.130">
    <property type="entry name" value="Integrin alpha, N-terminal"/>
    <property type="match status" value="3"/>
</dbReference>
<dbReference type="SUPFAM" id="SSF69318">
    <property type="entry name" value="Integrin alpha N-terminal domain"/>
    <property type="match status" value="2"/>
</dbReference>
<dbReference type="InterPro" id="IPR026444">
    <property type="entry name" value="Secre_tail"/>
</dbReference>
<feature type="domain" description="Secretion system C-terminal sorting" evidence="2">
    <location>
        <begin position="753"/>
        <end position="812"/>
    </location>
</feature>
<dbReference type="PANTHER" id="PTHR44103:SF1">
    <property type="entry name" value="PROPROTEIN CONVERTASE P"/>
    <property type="match status" value="1"/>
</dbReference>
<dbReference type="AlphaFoldDB" id="A0A1M6KCW3"/>
<organism evidence="3 4">
    <name type="scientific">Aequorivita viscosa</name>
    <dbReference type="NCBI Taxonomy" id="797419"/>
    <lineage>
        <taxon>Bacteria</taxon>
        <taxon>Pseudomonadati</taxon>
        <taxon>Bacteroidota</taxon>
        <taxon>Flavobacteriia</taxon>
        <taxon>Flavobacteriales</taxon>
        <taxon>Flavobacteriaceae</taxon>
        <taxon>Aequorivita</taxon>
    </lineage>
</organism>
<reference evidence="4" key="1">
    <citation type="submission" date="2016-11" db="EMBL/GenBank/DDBJ databases">
        <authorList>
            <person name="Varghese N."/>
            <person name="Submissions S."/>
        </authorList>
    </citation>
    <scope>NUCLEOTIDE SEQUENCE [LARGE SCALE GENOMIC DNA]</scope>
    <source>
        <strain evidence="4">DSM 26349</strain>
    </source>
</reference>
<evidence type="ECO:0000313" key="3">
    <source>
        <dbReference type="EMBL" id="SHJ56778.1"/>
    </source>
</evidence>
<evidence type="ECO:0000256" key="1">
    <source>
        <dbReference type="ARBA" id="ARBA00022729"/>
    </source>
</evidence>
<name>A0A1M6KCW3_9FLAO</name>
<dbReference type="OrthoDB" id="9816120at2"/>
<keyword evidence="4" id="KW-1185">Reference proteome</keyword>
<accession>A0A1M6KCW3</accession>
<keyword evidence="1" id="KW-0732">Signal</keyword>
<dbReference type="Pfam" id="PF18962">
    <property type="entry name" value="Por_Secre_tail"/>
    <property type="match status" value="1"/>
</dbReference>
<dbReference type="NCBIfam" id="TIGR04183">
    <property type="entry name" value="Por_Secre_tail"/>
    <property type="match status" value="1"/>
</dbReference>